<evidence type="ECO:0000313" key="10">
    <source>
        <dbReference type="Proteomes" id="UP000808337"/>
    </source>
</evidence>
<dbReference type="Pfam" id="PF02321">
    <property type="entry name" value="OEP"/>
    <property type="match status" value="1"/>
</dbReference>
<dbReference type="AlphaFoldDB" id="A0A9D7T0H8"/>
<dbReference type="PANTHER" id="PTHR30026:SF20">
    <property type="entry name" value="OUTER MEMBRANE PROTEIN TOLC"/>
    <property type="match status" value="1"/>
</dbReference>
<dbReference type="GO" id="GO:1990281">
    <property type="term" value="C:efflux pump complex"/>
    <property type="evidence" value="ECO:0007669"/>
    <property type="project" value="TreeGrafter"/>
</dbReference>
<dbReference type="InterPro" id="IPR003423">
    <property type="entry name" value="OMP_efflux"/>
</dbReference>
<comment type="caution">
    <text evidence="9">The sequence shown here is derived from an EMBL/GenBank/DDBJ whole genome shotgun (WGS) entry which is preliminary data.</text>
</comment>
<keyword evidence="6" id="KW-0472">Membrane</keyword>
<evidence type="ECO:0000313" key="9">
    <source>
        <dbReference type="EMBL" id="MBK9984995.1"/>
    </source>
</evidence>
<dbReference type="EMBL" id="JADKGY010000032">
    <property type="protein sequence ID" value="MBK9984995.1"/>
    <property type="molecule type" value="Genomic_DNA"/>
</dbReference>
<feature type="coiled-coil region" evidence="8">
    <location>
        <begin position="42"/>
        <end position="69"/>
    </location>
</feature>
<dbReference type="PANTHER" id="PTHR30026">
    <property type="entry name" value="OUTER MEMBRANE PROTEIN TOLC"/>
    <property type="match status" value="1"/>
</dbReference>
<accession>A0A9D7T0H8</accession>
<name>A0A9D7T0H8_9BACT</name>
<dbReference type="GO" id="GO:0015288">
    <property type="term" value="F:porin activity"/>
    <property type="evidence" value="ECO:0007669"/>
    <property type="project" value="TreeGrafter"/>
</dbReference>
<evidence type="ECO:0000256" key="5">
    <source>
        <dbReference type="ARBA" id="ARBA00022692"/>
    </source>
</evidence>
<keyword evidence="4" id="KW-1134">Transmembrane beta strand</keyword>
<comment type="similarity">
    <text evidence="2">Belongs to the outer membrane factor (OMF) (TC 1.B.17) family.</text>
</comment>
<keyword evidence="5" id="KW-0812">Transmembrane</keyword>
<dbReference type="Proteomes" id="UP000808337">
    <property type="component" value="Unassembled WGS sequence"/>
</dbReference>
<dbReference type="SUPFAM" id="SSF56954">
    <property type="entry name" value="Outer membrane efflux proteins (OEP)"/>
    <property type="match status" value="1"/>
</dbReference>
<dbReference type="Gene3D" id="1.20.1600.10">
    <property type="entry name" value="Outer membrane efflux proteins (OEP)"/>
    <property type="match status" value="1"/>
</dbReference>
<dbReference type="GO" id="GO:0009279">
    <property type="term" value="C:cell outer membrane"/>
    <property type="evidence" value="ECO:0007669"/>
    <property type="project" value="UniProtKB-SubCell"/>
</dbReference>
<proteinExistence type="inferred from homology"/>
<gene>
    <name evidence="9" type="ORF">IPP15_21980</name>
</gene>
<protein>
    <submittedName>
        <fullName evidence="9">TolC family protein</fullName>
    </submittedName>
</protein>
<sequence>MGRQFGLTQTGTKLDQVYTNLIDQEVVRIGLSVPIADWGKSKARKSVALSNLELEQKQIEQEKENFRHVVTLRAQQFDLIRRNAEVAERYFEAARKRYDITYQRYLIGKISVTDLNLALADQEGARRGYLQSIRDFWMALYDIRGLTLYDFVNEKSLMLAAPIQN</sequence>
<evidence type="ECO:0000256" key="6">
    <source>
        <dbReference type="ARBA" id="ARBA00023136"/>
    </source>
</evidence>
<evidence type="ECO:0000256" key="8">
    <source>
        <dbReference type="SAM" id="Coils"/>
    </source>
</evidence>
<comment type="subcellular location">
    <subcellularLocation>
        <location evidence="1">Cell outer membrane</location>
    </subcellularLocation>
</comment>
<reference evidence="9 10" key="1">
    <citation type="submission" date="2020-10" db="EMBL/GenBank/DDBJ databases">
        <title>Connecting structure to function with the recovery of over 1000 high-quality activated sludge metagenome-assembled genomes encoding full-length rRNA genes using long-read sequencing.</title>
        <authorList>
            <person name="Singleton C.M."/>
            <person name="Petriglieri F."/>
            <person name="Kristensen J.M."/>
            <person name="Kirkegaard R.H."/>
            <person name="Michaelsen T.Y."/>
            <person name="Andersen M.H."/>
            <person name="Karst S.M."/>
            <person name="Dueholm M.S."/>
            <person name="Nielsen P.H."/>
            <person name="Albertsen M."/>
        </authorList>
    </citation>
    <scope>NUCLEOTIDE SEQUENCE [LARGE SCALE GENOMIC DNA]</scope>
    <source>
        <strain evidence="9">Ribe_18-Q3-R11-54_MAXAC.273</strain>
    </source>
</reference>
<evidence type="ECO:0000256" key="3">
    <source>
        <dbReference type="ARBA" id="ARBA00022448"/>
    </source>
</evidence>
<dbReference type="GO" id="GO:0015562">
    <property type="term" value="F:efflux transmembrane transporter activity"/>
    <property type="evidence" value="ECO:0007669"/>
    <property type="project" value="InterPro"/>
</dbReference>
<evidence type="ECO:0000256" key="4">
    <source>
        <dbReference type="ARBA" id="ARBA00022452"/>
    </source>
</evidence>
<keyword evidence="3" id="KW-0813">Transport</keyword>
<evidence type="ECO:0000256" key="7">
    <source>
        <dbReference type="ARBA" id="ARBA00023237"/>
    </source>
</evidence>
<dbReference type="InterPro" id="IPR051906">
    <property type="entry name" value="TolC-like"/>
</dbReference>
<organism evidence="9 10">
    <name type="scientific">Candidatus Opimibacter skivensis</name>
    <dbReference type="NCBI Taxonomy" id="2982028"/>
    <lineage>
        <taxon>Bacteria</taxon>
        <taxon>Pseudomonadati</taxon>
        <taxon>Bacteroidota</taxon>
        <taxon>Saprospiria</taxon>
        <taxon>Saprospirales</taxon>
        <taxon>Saprospiraceae</taxon>
        <taxon>Candidatus Opimibacter</taxon>
    </lineage>
</organism>
<keyword evidence="8" id="KW-0175">Coiled coil</keyword>
<keyword evidence="7" id="KW-0998">Cell outer membrane</keyword>
<evidence type="ECO:0000256" key="1">
    <source>
        <dbReference type="ARBA" id="ARBA00004442"/>
    </source>
</evidence>
<evidence type="ECO:0000256" key="2">
    <source>
        <dbReference type="ARBA" id="ARBA00007613"/>
    </source>
</evidence>